<dbReference type="EMBL" id="CAJJDO010000034">
    <property type="protein sequence ID" value="CAD8160436.1"/>
    <property type="molecule type" value="Genomic_DNA"/>
</dbReference>
<evidence type="ECO:0000256" key="1">
    <source>
        <dbReference type="SAM" id="Phobius"/>
    </source>
</evidence>
<keyword evidence="1" id="KW-0472">Membrane</keyword>
<evidence type="ECO:0008006" key="4">
    <source>
        <dbReference type="Google" id="ProtNLM"/>
    </source>
</evidence>
<sequence length="283" mass="33872">MFSIYQGQVLNAHQDQKKKSINMMKVLITYNCLYKYCLYINLINQQMIQWVKHICYSLLLRQTSIIKPQLFKNFQQHFNIYNKLLLKLIKYENNSMNSLVILILIQEQQRYMKNNFKKIFTIILASQYIQKKIQMKLKKMKIQYIYTLNFAKISSKYEEKIIEYSYRIQTKTAVIKRFVNNHLQIYLSMPKIIIMENSIVFFLKEIKLIQSVEGQQQNKKEPFQNSNFIQQNTQSNLIFQFKIFFSQIRINIIAIVFIIVISIGLSQNFQSITLQFNSITGSI</sequence>
<gene>
    <name evidence="2" type="ORF">PPENT_87.1.T0340336</name>
</gene>
<dbReference type="AlphaFoldDB" id="A0A8S1UCU6"/>
<comment type="caution">
    <text evidence="2">The sequence shown here is derived from an EMBL/GenBank/DDBJ whole genome shotgun (WGS) entry which is preliminary data.</text>
</comment>
<organism evidence="2 3">
    <name type="scientific">Paramecium pentaurelia</name>
    <dbReference type="NCBI Taxonomy" id="43138"/>
    <lineage>
        <taxon>Eukaryota</taxon>
        <taxon>Sar</taxon>
        <taxon>Alveolata</taxon>
        <taxon>Ciliophora</taxon>
        <taxon>Intramacronucleata</taxon>
        <taxon>Oligohymenophorea</taxon>
        <taxon>Peniculida</taxon>
        <taxon>Parameciidae</taxon>
        <taxon>Paramecium</taxon>
    </lineage>
</organism>
<accession>A0A8S1UCU6</accession>
<feature type="transmembrane region" description="Helical" evidence="1">
    <location>
        <begin position="244"/>
        <end position="265"/>
    </location>
</feature>
<proteinExistence type="predicted"/>
<keyword evidence="1" id="KW-1133">Transmembrane helix</keyword>
<protein>
    <recommendedName>
        <fullName evidence="4">Transmembrane protein</fullName>
    </recommendedName>
</protein>
<keyword evidence="3" id="KW-1185">Reference proteome</keyword>
<name>A0A8S1UCU6_9CILI</name>
<dbReference type="Proteomes" id="UP000689195">
    <property type="component" value="Unassembled WGS sequence"/>
</dbReference>
<evidence type="ECO:0000313" key="3">
    <source>
        <dbReference type="Proteomes" id="UP000689195"/>
    </source>
</evidence>
<keyword evidence="1" id="KW-0812">Transmembrane</keyword>
<reference evidence="2" key="1">
    <citation type="submission" date="2021-01" db="EMBL/GenBank/DDBJ databases">
        <authorList>
            <consortium name="Genoscope - CEA"/>
            <person name="William W."/>
        </authorList>
    </citation>
    <scope>NUCLEOTIDE SEQUENCE</scope>
</reference>
<evidence type="ECO:0000313" key="2">
    <source>
        <dbReference type="EMBL" id="CAD8160436.1"/>
    </source>
</evidence>